<sequence>MQRRKRAHMDIQVYEDWELGAGSSTPSQPPITESTTHRHVDYVARKRGISTKTSYYSTEALSTVITDDHGHDESSTYDSVWDETTGLHRIEHDRDDDEEVTCLPRTTRKRTMAGDQPLLVWMHERDTFVQEFLRLEGRAYPDAGCPGVHTELACGKDALFRCPQCFDPRLFCQDCIVLLHQALPLHVVEIWNSRFFQRCSLRSLGLRFQLGHPIGEPCLNPKPANKDEFVVISSHGIISINLDYCACLSAADTSIQLLRSRLFPATTIEPRTAATFDVLRLFQLLTFGSKVSGFEFYHSLARLTNNLGQILPDRYTAFMRIVREWRHIRLLKRAGRGHEPGGVLGTAEGSCAVLCPACPHPGKNLPPNWQAVPGQQWIYSLFLAIDANFRLKRLGASNDIRDPGLNKGYAYFVEEKKFKEFLESFDGAPPDEASTCNNYDAVKLASIRGGKGTTTSGVGTIECSRHDMKRPLSVGDLQKGERYINMDYLYFSSLRNHAPQVVVTSYDIACQWSRNLQARAATYPDSLVGVQYNELSIRYLVPKFHLYAHRDDCQIKYSFNLTPKVGRTDGESPERGWAAMNPVASSTKEMGPGSRRDTLDDHFGDYNWRKVISFHTTLLRRAQEAVQMRAEHVTAFVEFSNSLPAATTRSFSELVWAWEADPTETNPYRATVETVSQAKIRLELAEEEAATIAHEDGLPAHDSVSPSVFIAQGLELEEQQARLRIDASALTANATEHQRTLIIERRNRLARRIATWRSIQDIYMPGAMAHRSTEPASILAEDDALRLPSQTPLQMPLQTTTLADYEWRLRYGQAFDSLAELRRHLLVLSSMYQSKDRYVRGQQHNTRSVALVKKVQARSNFAASKYRSGRAALLMLSPALGKSDWQSILRPLLDSDIRGLKDGEDASSSEGRRTLSWIWMAQRTNDAEMTEGMNEALRIEWCKARARAQRWQEECMLLTEEMRRVVQFHTWQAKVWEDRATASTNEGARAYAWRQESTRQTLISMCQTTWRHVDRYMRTGEGAVVPGEALIESCTPSTTS</sequence>
<dbReference type="Pfam" id="PF18758">
    <property type="entry name" value="KDZ"/>
    <property type="match status" value="1"/>
</dbReference>
<dbReference type="EMBL" id="KL198014">
    <property type="protein sequence ID" value="KDQ22197.1"/>
    <property type="molecule type" value="Genomic_DNA"/>
</dbReference>
<dbReference type="Pfam" id="PF18803">
    <property type="entry name" value="CxC2"/>
    <property type="match status" value="1"/>
</dbReference>
<dbReference type="HOGENOM" id="CLU_003703_13_0_1"/>
<feature type="domain" description="CxC2-like cysteine cluster KDZ transposase-associated" evidence="2">
    <location>
        <begin position="201"/>
        <end position="308"/>
    </location>
</feature>
<accession>A0A067NDJ4</accession>
<evidence type="ECO:0000313" key="4">
    <source>
        <dbReference type="Proteomes" id="UP000027073"/>
    </source>
</evidence>
<dbReference type="InParanoid" id="A0A067NDJ4"/>
<evidence type="ECO:0000313" key="3">
    <source>
        <dbReference type="EMBL" id="KDQ22197.1"/>
    </source>
</evidence>
<proteinExistence type="predicted"/>
<dbReference type="PANTHER" id="PTHR33096:SF1">
    <property type="entry name" value="CXC1-LIKE CYSTEINE CLUSTER ASSOCIATED WITH KDZ TRANSPOSASES DOMAIN-CONTAINING PROTEIN"/>
    <property type="match status" value="1"/>
</dbReference>
<dbReference type="STRING" id="1137138.A0A067NDJ4"/>
<dbReference type="PANTHER" id="PTHR33096">
    <property type="entry name" value="CXC2 DOMAIN-CONTAINING PROTEIN"/>
    <property type="match status" value="1"/>
</dbReference>
<protein>
    <recommendedName>
        <fullName evidence="2">CxC2-like cysteine cluster KDZ transposase-associated domain-containing protein</fullName>
    </recommendedName>
</protein>
<organism evidence="3 4">
    <name type="scientific">Pleurotus ostreatus (strain PC15)</name>
    <name type="common">Oyster mushroom</name>
    <dbReference type="NCBI Taxonomy" id="1137138"/>
    <lineage>
        <taxon>Eukaryota</taxon>
        <taxon>Fungi</taxon>
        <taxon>Dikarya</taxon>
        <taxon>Basidiomycota</taxon>
        <taxon>Agaricomycotina</taxon>
        <taxon>Agaricomycetes</taxon>
        <taxon>Agaricomycetidae</taxon>
        <taxon>Agaricales</taxon>
        <taxon>Pleurotineae</taxon>
        <taxon>Pleurotaceae</taxon>
        <taxon>Pleurotus</taxon>
    </lineage>
</organism>
<dbReference type="VEuPathDB" id="FungiDB:PLEOSDRAFT_1079664"/>
<dbReference type="InterPro" id="IPR040521">
    <property type="entry name" value="KDZ"/>
</dbReference>
<reference evidence="4" key="1">
    <citation type="journal article" date="2014" name="Proc. Natl. Acad. Sci. U.S.A.">
        <title>Extensive sampling of basidiomycete genomes demonstrates inadequacy of the white-rot/brown-rot paradigm for wood decay fungi.</title>
        <authorList>
            <person name="Riley R."/>
            <person name="Salamov A.A."/>
            <person name="Brown D.W."/>
            <person name="Nagy L.G."/>
            <person name="Floudas D."/>
            <person name="Held B.W."/>
            <person name="Levasseur A."/>
            <person name="Lombard V."/>
            <person name="Morin E."/>
            <person name="Otillar R."/>
            <person name="Lindquist E.A."/>
            <person name="Sun H."/>
            <person name="LaButti K.M."/>
            <person name="Schmutz J."/>
            <person name="Jabbour D."/>
            <person name="Luo H."/>
            <person name="Baker S.E."/>
            <person name="Pisabarro A.G."/>
            <person name="Walton J.D."/>
            <person name="Blanchette R.A."/>
            <person name="Henrissat B."/>
            <person name="Martin F."/>
            <person name="Cullen D."/>
            <person name="Hibbett D.S."/>
            <person name="Grigoriev I.V."/>
        </authorList>
    </citation>
    <scope>NUCLEOTIDE SEQUENCE [LARGE SCALE GENOMIC DNA]</scope>
    <source>
        <strain evidence="4">PC15</strain>
    </source>
</reference>
<evidence type="ECO:0000259" key="2">
    <source>
        <dbReference type="Pfam" id="PF18803"/>
    </source>
</evidence>
<dbReference type="AlphaFoldDB" id="A0A067NDJ4"/>
<evidence type="ECO:0000256" key="1">
    <source>
        <dbReference type="SAM" id="Coils"/>
    </source>
</evidence>
<keyword evidence="1" id="KW-0175">Coiled coil</keyword>
<dbReference type="InterPro" id="IPR041457">
    <property type="entry name" value="CxC2_KDZ-assoc"/>
</dbReference>
<gene>
    <name evidence="3" type="ORF">PLEOSDRAFT_1079664</name>
</gene>
<name>A0A067NDJ4_PLEO1</name>
<dbReference type="Proteomes" id="UP000027073">
    <property type="component" value="Unassembled WGS sequence"/>
</dbReference>
<feature type="coiled-coil region" evidence="1">
    <location>
        <begin position="668"/>
        <end position="695"/>
    </location>
</feature>